<keyword evidence="8 13" id="KW-0812">Transmembrane</keyword>
<dbReference type="EMBL" id="BMVO01000041">
    <property type="protein sequence ID" value="GHB31612.1"/>
    <property type="molecule type" value="Genomic_DNA"/>
</dbReference>
<keyword evidence="5" id="KW-0813">Transport</keyword>
<proteinExistence type="inferred from homology"/>
<evidence type="ECO:0000256" key="13">
    <source>
        <dbReference type="SAM" id="Phobius"/>
    </source>
</evidence>
<evidence type="ECO:0000313" key="14">
    <source>
        <dbReference type="EMBL" id="GHB31612.1"/>
    </source>
</evidence>
<evidence type="ECO:0000256" key="10">
    <source>
        <dbReference type="ARBA" id="ARBA00023065"/>
    </source>
</evidence>
<dbReference type="InterPro" id="IPR050222">
    <property type="entry name" value="MATE_MdtK"/>
</dbReference>
<feature type="transmembrane region" description="Helical" evidence="13">
    <location>
        <begin position="300"/>
        <end position="322"/>
    </location>
</feature>
<keyword evidence="6" id="KW-0050">Antiport</keyword>
<dbReference type="PANTHER" id="PTHR43298">
    <property type="entry name" value="MULTIDRUG RESISTANCE PROTEIN NORM-RELATED"/>
    <property type="match status" value="1"/>
</dbReference>
<evidence type="ECO:0000256" key="1">
    <source>
        <dbReference type="ARBA" id="ARBA00003408"/>
    </source>
</evidence>
<dbReference type="RefSeq" id="WP_138894184.1">
    <property type="nucleotide sequence ID" value="NZ_BMVO01000041.1"/>
</dbReference>
<feature type="transmembrane region" description="Helical" evidence="13">
    <location>
        <begin position="179"/>
        <end position="201"/>
    </location>
</feature>
<feature type="transmembrane region" description="Helical" evidence="13">
    <location>
        <begin position="334"/>
        <end position="355"/>
    </location>
</feature>
<feature type="transmembrane region" description="Helical" evidence="13">
    <location>
        <begin position="375"/>
        <end position="392"/>
    </location>
</feature>
<dbReference type="InterPro" id="IPR002528">
    <property type="entry name" value="MATE_fam"/>
</dbReference>
<name>A0ABQ3EDV2_9ACTN</name>
<dbReference type="PANTHER" id="PTHR43298:SF2">
    <property type="entry name" value="FMN_FAD EXPORTER YEEO-RELATED"/>
    <property type="match status" value="1"/>
</dbReference>
<evidence type="ECO:0000256" key="5">
    <source>
        <dbReference type="ARBA" id="ARBA00022448"/>
    </source>
</evidence>
<keyword evidence="9 13" id="KW-1133">Transmembrane helix</keyword>
<keyword evidence="11 13" id="KW-0472">Membrane</keyword>
<feature type="transmembrane region" description="Helical" evidence="13">
    <location>
        <begin position="150"/>
        <end position="167"/>
    </location>
</feature>
<dbReference type="PIRSF" id="PIRSF006603">
    <property type="entry name" value="DinF"/>
    <property type="match status" value="1"/>
</dbReference>
<comment type="caution">
    <text evidence="14">The sequence shown here is derived from an EMBL/GenBank/DDBJ whole genome shotgun (WGS) entry which is preliminary data.</text>
</comment>
<feature type="transmembrane region" description="Helical" evidence="13">
    <location>
        <begin position="269"/>
        <end position="288"/>
    </location>
</feature>
<comment type="subcellular location">
    <subcellularLocation>
        <location evidence="2">Cell membrane</location>
        <topology evidence="2">Multi-pass membrane protein</topology>
    </subcellularLocation>
</comment>
<evidence type="ECO:0000256" key="7">
    <source>
        <dbReference type="ARBA" id="ARBA00022475"/>
    </source>
</evidence>
<feature type="transmembrane region" description="Helical" evidence="13">
    <location>
        <begin position="55"/>
        <end position="75"/>
    </location>
</feature>
<feature type="transmembrane region" description="Helical" evidence="13">
    <location>
        <begin position="31"/>
        <end position="49"/>
    </location>
</feature>
<feature type="transmembrane region" description="Helical" evidence="13">
    <location>
        <begin position="413"/>
        <end position="431"/>
    </location>
</feature>
<comment type="function">
    <text evidence="1">Multidrug efflux pump.</text>
</comment>
<keyword evidence="15" id="KW-1185">Reference proteome</keyword>
<evidence type="ECO:0000256" key="12">
    <source>
        <dbReference type="ARBA" id="ARBA00031636"/>
    </source>
</evidence>
<gene>
    <name evidence="14" type="primary">norM</name>
    <name evidence="14" type="ORF">GCM10010346_63780</name>
</gene>
<evidence type="ECO:0000256" key="6">
    <source>
        <dbReference type="ARBA" id="ARBA00022449"/>
    </source>
</evidence>
<protein>
    <recommendedName>
        <fullName evidence="4">Probable multidrug resistance protein NorM</fullName>
    </recommendedName>
    <alternativeName>
        <fullName evidence="12">Multidrug-efflux transporter</fullName>
    </alternativeName>
</protein>
<evidence type="ECO:0000256" key="9">
    <source>
        <dbReference type="ARBA" id="ARBA00022989"/>
    </source>
</evidence>
<feature type="transmembrane region" description="Helical" evidence="13">
    <location>
        <begin position="207"/>
        <end position="233"/>
    </location>
</feature>
<accession>A0ABQ3EDV2</accession>
<dbReference type="CDD" id="cd13131">
    <property type="entry name" value="MATE_NorM_like"/>
    <property type="match status" value="1"/>
</dbReference>
<keyword evidence="10" id="KW-0406">Ion transport</keyword>
<dbReference type="Proteomes" id="UP000599437">
    <property type="component" value="Unassembled WGS sequence"/>
</dbReference>
<evidence type="ECO:0000256" key="2">
    <source>
        <dbReference type="ARBA" id="ARBA00004651"/>
    </source>
</evidence>
<sequence>MSTETTSTTESAGTTDGAQTGAGWWMRNSRALLKLALPLILTNFAYVALTTVDIVMLGRLGAVEIAAAGLAIALFNQLRTTGTGLVTGVSNLVAEARVQGDRQRVGALLFAGFFWATVCGVVFGAALLLIGPLLVLLGQDPAVVDKAGEFLMVLAPGMLPCLWFQNLRHFTTGLKRPGPLLAITLASVGVTIGLNYVLIYGKFGLPAFGFVGVAIATVTVFLLSFLAFVAVILRDGVLRSYLTSPDARRWNGDAVRAVWRLGLPISGTYASEAGFFSVLTLVIGSLGVDALAAQTVLNQIVYVVFMISAGLSHAASIHISEAGGGNDYVTARRMGLLGTAWGVIATLAIAVVYLAIPNPIVSLFLSTEHAGNSDIVALTATGLLIAALMQVFDAVQNIGNGILRGIGDTAGPFRISLVGYWLIGLPAGYLLGVSADWGVEGVWIGQTIGLAATAAILLVAFLRRVDRLHRTAAGTPVPESELS</sequence>
<dbReference type="InterPro" id="IPR048279">
    <property type="entry name" value="MdtK-like"/>
</dbReference>
<evidence type="ECO:0000256" key="11">
    <source>
        <dbReference type="ARBA" id="ARBA00023136"/>
    </source>
</evidence>
<feature type="transmembrane region" description="Helical" evidence="13">
    <location>
        <begin position="443"/>
        <end position="462"/>
    </location>
</feature>
<evidence type="ECO:0000313" key="15">
    <source>
        <dbReference type="Proteomes" id="UP000599437"/>
    </source>
</evidence>
<dbReference type="NCBIfam" id="TIGR00797">
    <property type="entry name" value="matE"/>
    <property type="match status" value="1"/>
</dbReference>
<evidence type="ECO:0000256" key="3">
    <source>
        <dbReference type="ARBA" id="ARBA00010199"/>
    </source>
</evidence>
<organism evidence="14 15">
    <name type="scientific">Streptomyces chryseus</name>
    <dbReference type="NCBI Taxonomy" id="68186"/>
    <lineage>
        <taxon>Bacteria</taxon>
        <taxon>Bacillati</taxon>
        <taxon>Actinomycetota</taxon>
        <taxon>Actinomycetes</taxon>
        <taxon>Kitasatosporales</taxon>
        <taxon>Streptomycetaceae</taxon>
        <taxon>Streptomyces</taxon>
    </lineage>
</organism>
<evidence type="ECO:0000256" key="8">
    <source>
        <dbReference type="ARBA" id="ARBA00022692"/>
    </source>
</evidence>
<dbReference type="Pfam" id="PF01554">
    <property type="entry name" value="MatE"/>
    <property type="match status" value="2"/>
</dbReference>
<keyword evidence="7" id="KW-1003">Cell membrane</keyword>
<feature type="transmembrane region" description="Helical" evidence="13">
    <location>
        <begin position="107"/>
        <end position="130"/>
    </location>
</feature>
<reference evidence="15" key="1">
    <citation type="journal article" date="2019" name="Int. J. Syst. Evol. Microbiol.">
        <title>The Global Catalogue of Microorganisms (GCM) 10K type strain sequencing project: providing services to taxonomists for standard genome sequencing and annotation.</title>
        <authorList>
            <consortium name="The Broad Institute Genomics Platform"/>
            <consortium name="The Broad Institute Genome Sequencing Center for Infectious Disease"/>
            <person name="Wu L."/>
            <person name="Ma J."/>
        </authorList>
    </citation>
    <scope>NUCLEOTIDE SEQUENCE [LARGE SCALE GENOMIC DNA]</scope>
    <source>
        <strain evidence="15">JCM 4737</strain>
    </source>
</reference>
<comment type="similarity">
    <text evidence="3">Belongs to the multi antimicrobial extrusion (MATE) (TC 2.A.66.1) family.</text>
</comment>
<evidence type="ECO:0000256" key="4">
    <source>
        <dbReference type="ARBA" id="ARBA00020268"/>
    </source>
</evidence>